<reference evidence="3 4" key="1">
    <citation type="submission" date="2018-03" db="EMBL/GenBank/DDBJ databases">
        <title>Aquarubrobacter algicola gen. nov., sp. nov., a novel actinobacterium isolated from shallow eutrophic lake during the end of cyanobacterial harmful algal blooms.</title>
        <authorList>
            <person name="Chun S.J."/>
        </authorList>
    </citation>
    <scope>NUCLEOTIDE SEQUENCE [LARGE SCALE GENOMIC DNA]</scope>
    <source>
        <strain evidence="3 4">Seoho-28</strain>
    </source>
</reference>
<evidence type="ECO:0000259" key="1">
    <source>
        <dbReference type="Pfam" id="PF00501"/>
    </source>
</evidence>
<name>A0A2T4UM90_9ACTN</name>
<dbReference type="PROSITE" id="PS00455">
    <property type="entry name" value="AMP_BINDING"/>
    <property type="match status" value="1"/>
</dbReference>
<comment type="caution">
    <text evidence="3">The sequence shown here is derived from an EMBL/GenBank/DDBJ whole genome shotgun (WGS) entry which is preliminary data.</text>
</comment>
<evidence type="ECO:0000313" key="4">
    <source>
        <dbReference type="Proteomes" id="UP000240739"/>
    </source>
</evidence>
<dbReference type="InterPro" id="IPR025110">
    <property type="entry name" value="AMP-bd_C"/>
</dbReference>
<evidence type="ECO:0000313" key="3">
    <source>
        <dbReference type="EMBL" id="PTL60339.1"/>
    </source>
</evidence>
<dbReference type="InterPro" id="IPR020845">
    <property type="entry name" value="AMP-binding_CS"/>
</dbReference>
<feature type="domain" description="AMP-dependent synthetase/ligase" evidence="1">
    <location>
        <begin position="62"/>
        <end position="410"/>
    </location>
</feature>
<dbReference type="OrthoDB" id="9803968at2"/>
<dbReference type="RefSeq" id="WP_107568984.1">
    <property type="nucleotide sequence ID" value="NZ_PYYB01000001.1"/>
</dbReference>
<dbReference type="InterPro" id="IPR042099">
    <property type="entry name" value="ANL_N_sf"/>
</dbReference>
<dbReference type="InterPro" id="IPR000873">
    <property type="entry name" value="AMP-dep_synth/lig_dom"/>
</dbReference>
<dbReference type="CDD" id="cd04433">
    <property type="entry name" value="AFD_class_I"/>
    <property type="match status" value="1"/>
</dbReference>
<sequence>MRLTPPTGPLGPLLGAGGTVARSGALRPVRPDRPLRAALAVRGAGGALASAAALGAALWAPRAALHDERGTLMQEELDADVRALAAALAVRLPAADARVGVLCRNHRGFVVAALAASRVGADLVPLNTDFAGPQLRAVLDREGVQLVVHDEEFAGLLDGFAGGRVVAWHDGPVAGETVDDLLVEGAGLPAPRGARGSGRVVLLTSGTTGVPKGAPRTSSATPLALLAAAPAAVDLLARIRPVPRAGAPLLVAPPLNHMFGLAAMVAGLAAGSPLVLQRRFDPAAVLAALADHRVGVLCAVPTMLRRLVDVDDARPLPELRVVASGAAPLSPDLVGRVMDRFGAVLYNGYGSSEVGGVSLATPSDLRAAPGTVGRPVPGVRVRILDADGRAVPPGTTGRIFVGSTQLFEGYTGGGGRPVVDGLMGIGDLGHLDDEGRLFVDGRDDEMIVSGGENVFPQEVEATLAAHPAVADAAAVGVADEEFGQRLVAFVVLRGPVTEEALKDHVRAHLARYKVPRAITVVEALPRTATGKIRRAALPRD</sequence>
<gene>
    <name evidence="3" type="ORF">C7Y72_12175</name>
</gene>
<dbReference type="EMBL" id="PYYB01000001">
    <property type="protein sequence ID" value="PTL60339.1"/>
    <property type="molecule type" value="Genomic_DNA"/>
</dbReference>
<dbReference type="SUPFAM" id="SSF56801">
    <property type="entry name" value="Acetyl-CoA synthetase-like"/>
    <property type="match status" value="1"/>
</dbReference>
<dbReference type="GO" id="GO:0006631">
    <property type="term" value="P:fatty acid metabolic process"/>
    <property type="evidence" value="ECO:0007669"/>
    <property type="project" value="TreeGrafter"/>
</dbReference>
<dbReference type="Gene3D" id="3.40.50.12780">
    <property type="entry name" value="N-terminal domain of ligase-like"/>
    <property type="match status" value="1"/>
</dbReference>
<dbReference type="PANTHER" id="PTHR43201">
    <property type="entry name" value="ACYL-COA SYNTHETASE"/>
    <property type="match status" value="1"/>
</dbReference>
<dbReference type="GO" id="GO:0031956">
    <property type="term" value="F:medium-chain fatty acid-CoA ligase activity"/>
    <property type="evidence" value="ECO:0007669"/>
    <property type="project" value="TreeGrafter"/>
</dbReference>
<dbReference type="Pfam" id="PF00501">
    <property type="entry name" value="AMP-binding"/>
    <property type="match status" value="1"/>
</dbReference>
<accession>A0A2T4UM90</accession>
<organism evidence="3 4">
    <name type="scientific">Paraconexibacter algicola</name>
    <dbReference type="NCBI Taxonomy" id="2133960"/>
    <lineage>
        <taxon>Bacteria</taxon>
        <taxon>Bacillati</taxon>
        <taxon>Actinomycetota</taxon>
        <taxon>Thermoleophilia</taxon>
        <taxon>Solirubrobacterales</taxon>
        <taxon>Paraconexibacteraceae</taxon>
        <taxon>Paraconexibacter</taxon>
    </lineage>
</organism>
<feature type="domain" description="AMP-binding enzyme C-terminal" evidence="2">
    <location>
        <begin position="458"/>
        <end position="531"/>
    </location>
</feature>
<dbReference type="Pfam" id="PF13193">
    <property type="entry name" value="AMP-binding_C"/>
    <property type="match status" value="1"/>
</dbReference>
<dbReference type="Proteomes" id="UP000240739">
    <property type="component" value="Unassembled WGS sequence"/>
</dbReference>
<dbReference type="AlphaFoldDB" id="A0A2T4UM90"/>
<dbReference type="Gene3D" id="3.30.300.30">
    <property type="match status" value="1"/>
</dbReference>
<dbReference type="PANTHER" id="PTHR43201:SF32">
    <property type="entry name" value="2-SUCCINYLBENZOATE--COA LIGASE, CHLOROPLASTIC_PEROXISOMAL"/>
    <property type="match status" value="1"/>
</dbReference>
<protein>
    <submittedName>
        <fullName evidence="3">Uncharacterized protein</fullName>
    </submittedName>
</protein>
<keyword evidence="4" id="KW-1185">Reference proteome</keyword>
<proteinExistence type="predicted"/>
<evidence type="ECO:0000259" key="2">
    <source>
        <dbReference type="Pfam" id="PF13193"/>
    </source>
</evidence>
<dbReference type="InterPro" id="IPR045851">
    <property type="entry name" value="AMP-bd_C_sf"/>
</dbReference>